<name>A0AAV4WQ61_9ARAC</name>
<sequence>MMNTIDGGSNCMKIVQQSVNLNLNSALYSLVTPRRTFKICKKRMSLPTPSSKGYETRYSPSRMSPSQSDGKGYYAGAKFGDVPPPTELPPPPNHWVGQDNMKESYEQCCVEITNTLKVLLKVQS</sequence>
<evidence type="ECO:0000256" key="3">
    <source>
        <dbReference type="ARBA" id="ARBA00023159"/>
    </source>
</evidence>
<evidence type="ECO:0000313" key="8">
    <source>
        <dbReference type="Proteomes" id="UP001054837"/>
    </source>
</evidence>
<dbReference type="Proteomes" id="UP001054837">
    <property type="component" value="Unassembled WGS sequence"/>
</dbReference>
<organism evidence="7 8">
    <name type="scientific">Caerostris darwini</name>
    <dbReference type="NCBI Taxonomy" id="1538125"/>
    <lineage>
        <taxon>Eukaryota</taxon>
        <taxon>Metazoa</taxon>
        <taxon>Ecdysozoa</taxon>
        <taxon>Arthropoda</taxon>
        <taxon>Chelicerata</taxon>
        <taxon>Arachnida</taxon>
        <taxon>Araneae</taxon>
        <taxon>Araneomorphae</taxon>
        <taxon>Entelegynae</taxon>
        <taxon>Araneoidea</taxon>
        <taxon>Araneidae</taxon>
        <taxon>Caerostris</taxon>
    </lineage>
</organism>
<dbReference type="AlphaFoldDB" id="A0AAV4WQ61"/>
<reference evidence="7 8" key="1">
    <citation type="submission" date="2021-06" db="EMBL/GenBank/DDBJ databases">
        <title>Caerostris darwini draft genome.</title>
        <authorList>
            <person name="Kono N."/>
            <person name="Arakawa K."/>
        </authorList>
    </citation>
    <scope>NUCLEOTIDE SEQUENCE [LARGE SCALE GENOMIC DNA]</scope>
</reference>
<evidence type="ECO:0000256" key="6">
    <source>
        <dbReference type="SAM" id="MobiDB-lite"/>
    </source>
</evidence>
<dbReference type="Pfam" id="PF15365">
    <property type="entry name" value="PNRC"/>
    <property type="match status" value="1"/>
</dbReference>
<keyword evidence="5" id="KW-0539">Nucleus</keyword>
<comment type="subcellular location">
    <subcellularLocation>
        <location evidence="1">Nucleus</location>
    </subcellularLocation>
</comment>
<dbReference type="EMBL" id="BPLQ01014850">
    <property type="protein sequence ID" value="GIY83685.1"/>
    <property type="molecule type" value="Genomic_DNA"/>
</dbReference>
<evidence type="ECO:0000256" key="4">
    <source>
        <dbReference type="ARBA" id="ARBA00023163"/>
    </source>
</evidence>
<accession>A0AAV4WQ61</accession>
<feature type="region of interest" description="Disordered" evidence="6">
    <location>
        <begin position="46"/>
        <end position="97"/>
    </location>
</feature>
<evidence type="ECO:0000313" key="7">
    <source>
        <dbReference type="EMBL" id="GIY83685.1"/>
    </source>
</evidence>
<keyword evidence="8" id="KW-1185">Reference proteome</keyword>
<proteinExistence type="predicted"/>
<protein>
    <submittedName>
        <fullName evidence="7">Uncharacterized protein</fullName>
    </submittedName>
</protein>
<comment type="caution">
    <text evidence="7">The sequence shown here is derived from an EMBL/GenBank/DDBJ whole genome shotgun (WGS) entry which is preliminary data.</text>
</comment>
<keyword evidence="4" id="KW-0804">Transcription</keyword>
<feature type="compositionally biased region" description="Pro residues" evidence="6">
    <location>
        <begin position="82"/>
        <end position="93"/>
    </location>
</feature>
<feature type="compositionally biased region" description="Polar residues" evidence="6">
    <location>
        <begin position="47"/>
        <end position="69"/>
    </location>
</feature>
<evidence type="ECO:0000256" key="1">
    <source>
        <dbReference type="ARBA" id="ARBA00004123"/>
    </source>
</evidence>
<dbReference type="InterPro" id="IPR026780">
    <property type="entry name" value="PNRC1/2"/>
</dbReference>
<dbReference type="PANTHER" id="PTHR15405">
    <property type="entry name" value="PROLINE-RICH NUCLEAR RECEPTOR COACTIVATOR"/>
    <property type="match status" value="1"/>
</dbReference>
<keyword evidence="2" id="KW-0805">Transcription regulation</keyword>
<gene>
    <name evidence="7" type="ORF">CDAR_171241</name>
</gene>
<evidence type="ECO:0000256" key="2">
    <source>
        <dbReference type="ARBA" id="ARBA00023015"/>
    </source>
</evidence>
<keyword evidence="3" id="KW-0010">Activator</keyword>
<dbReference type="InterPro" id="IPR028322">
    <property type="entry name" value="PNRC-like_rgn"/>
</dbReference>
<dbReference type="GO" id="GO:0005634">
    <property type="term" value="C:nucleus"/>
    <property type="evidence" value="ECO:0007669"/>
    <property type="project" value="UniProtKB-SubCell"/>
</dbReference>
<dbReference type="GO" id="GO:0016071">
    <property type="term" value="P:mRNA metabolic process"/>
    <property type="evidence" value="ECO:0007669"/>
    <property type="project" value="UniProtKB-ARBA"/>
</dbReference>
<evidence type="ECO:0000256" key="5">
    <source>
        <dbReference type="ARBA" id="ARBA00023242"/>
    </source>
</evidence>